<gene>
    <name evidence="1" type="ORF">SI8410_17020993</name>
</gene>
<dbReference type="EMBL" id="LR746280">
    <property type="protein sequence ID" value="CAA7410315.1"/>
    <property type="molecule type" value="Genomic_DNA"/>
</dbReference>
<organism evidence="1 2">
    <name type="scientific">Spirodela intermedia</name>
    <name type="common">Intermediate duckweed</name>
    <dbReference type="NCBI Taxonomy" id="51605"/>
    <lineage>
        <taxon>Eukaryota</taxon>
        <taxon>Viridiplantae</taxon>
        <taxon>Streptophyta</taxon>
        <taxon>Embryophyta</taxon>
        <taxon>Tracheophyta</taxon>
        <taxon>Spermatophyta</taxon>
        <taxon>Magnoliopsida</taxon>
        <taxon>Liliopsida</taxon>
        <taxon>Araceae</taxon>
        <taxon>Lemnoideae</taxon>
        <taxon>Spirodela</taxon>
    </lineage>
</organism>
<proteinExistence type="predicted"/>
<evidence type="ECO:0000313" key="1">
    <source>
        <dbReference type="EMBL" id="CAA7410315.1"/>
    </source>
</evidence>
<sequence>MVVPEMWGVMAWLGMYLHGWSLGAGCGFHTSPL</sequence>
<evidence type="ECO:0000313" key="2">
    <source>
        <dbReference type="Proteomes" id="UP000663760"/>
    </source>
</evidence>
<reference evidence="1" key="1">
    <citation type="submission" date="2020-02" db="EMBL/GenBank/DDBJ databases">
        <authorList>
            <person name="Scholz U."/>
            <person name="Mascher M."/>
            <person name="Fiebig A."/>
        </authorList>
    </citation>
    <scope>NUCLEOTIDE SEQUENCE</scope>
</reference>
<name>A0A7I8LLX9_SPIIN</name>
<keyword evidence="2" id="KW-1185">Reference proteome</keyword>
<dbReference type="AlphaFoldDB" id="A0A7I8LLX9"/>
<accession>A0A7I8LLX9</accession>
<dbReference type="Proteomes" id="UP000663760">
    <property type="component" value="Chromosome 17"/>
</dbReference>
<protein>
    <submittedName>
        <fullName evidence="1">Uncharacterized protein</fullName>
    </submittedName>
</protein>